<evidence type="ECO:0000313" key="1">
    <source>
        <dbReference type="EMBL" id="TWW08798.1"/>
    </source>
</evidence>
<dbReference type="Proteomes" id="UP000321083">
    <property type="component" value="Unassembled WGS sequence"/>
</dbReference>
<protein>
    <recommendedName>
        <fullName evidence="3">Methyltransferase FkbM domain-containing protein</fullName>
    </recommendedName>
</protein>
<reference evidence="1 2" key="1">
    <citation type="submission" date="2019-08" db="EMBL/GenBank/DDBJ databases">
        <title>100 year-old enigma solved: identification of Planctomyces bekefii, the type genus and species of the phylum Planctomycetes.</title>
        <authorList>
            <person name="Svetlana D.N."/>
            <person name="Overmann J."/>
        </authorList>
    </citation>
    <scope>NUCLEOTIDE SEQUENCE [LARGE SCALE GENOMIC DNA]</scope>
    <source>
        <strain evidence="1">Phe10_nw2017</strain>
    </source>
</reference>
<reference evidence="1 2" key="2">
    <citation type="submission" date="2019-08" db="EMBL/GenBank/DDBJ databases">
        <authorList>
            <person name="Henke P."/>
        </authorList>
    </citation>
    <scope>NUCLEOTIDE SEQUENCE [LARGE SCALE GENOMIC DNA]</scope>
    <source>
        <strain evidence="1">Phe10_nw2017</strain>
    </source>
</reference>
<organism evidence="1 2">
    <name type="scientific">Planctomyces bekefii</name>
    <dbReference type="NCBI Taxonomy" id="1653850"/>
    <lineage>
        <taxon>Bacteria</taxon>
        <taxon>Pseudomonadati</taxon>
        <taxon>Planctomycetota</taxon>
        <taxon>Planctomycetia</taxon>
        <taxon>Planctomycetales</taxon>
        <taxon>Planctomycetaceae</taxon>
        <taxon>Planctomyces</taxon>
    </lineage>
</organism>
<gene>
    <name evidence="1" type="ORF">E3A20_20690</name>
</gene>
<name>A0A5C6M2E0_9PLAN</name>
<evidence type="ECO:0008006" key="3">
    <source>
        <dbReference type="Google" id="ProtNLM"/>
    </source>
</evidence>
<feature type="non-terminal residue" evidence="1">
    <location>
        <position position="1"/>
    </location>
</feature>
<dbReference type="AlphaFoldDB" id="A0A5C6M2E0"/>
<comment type="caution">
    <text evidence="1">The sequence shown here is derived from an EMBL/GenBank/DDBJ whole genome shotgun (WGS) entry which is preliminary data.</text>
</comment>
<evidence type="ECO:0000313" key="2">
    <source>
        <dbReference type="Proteomes" id="UP000321083"/>
    </source>
</evidence>
<accession>A0A5C6M2E0</accession>
<proteinExistence type="predicted"/>
<sequence>TEGAEWFCIKHLVSRPKQIVVEIYNDLGTYINPHLFEIAEWAAANGYKRTSVHDSDFIYVLS</sequence>
<keyword evidence="2" id="KW-1185">Reference proteome</keyword>
<dbReference type="EMBL" id="SRHE01000499">
    <property type="protein sequence ID" value="TWW08798.1"/>
    <property type="molecule type" value="Genomic_DNA"/>
</dbReference>